<dbReference type="Proteomes" id="UP000233837">
    <property type="component" value="Unassembled WGS sequence"/>
</dbReference>
<evidence type="ECO:0000313" key="3">
    <source>
        <dbReference type="Proteomes" id="UP000233837"/>
    </source>
</evidence>
<gene>
    <name evidence="2" type="ORF">MA16_Dca004565</name>
</gene>
<dbReference type="EMBL" id="KZ503378">
    <property type="protein sequence ID" value="PKU64950.1"/>
    <property type="molecule type" value="Genomic_DNA"/>
</dbReference>
<keyword evidence="3" id="KW-1185">Reference proteome</keyword>
<dbReference type="InterPro" id="IPR000477">
    <property type="entry name" value="RT_dom"/>
</dbReference>
<protein>
    <recommendedName>
        <fullName evidence="1">Reverse transcriptase domain-containing protein</fullName>
    </recommendedName>
</protein>
<feature type="domain" description="Reverse transcriptase" evidence="1">
    <location>
        <begin position="1"/>
        <end position="76"/>
    </location>
</feature>
<evidence type="ECO:0000259" key="1">
    <source>
        <dbReference type="PROSITE" id="PS50878"/>
    </source>
</evidence>
<dbReference type="PROSITE" id="PS50878">
    <property type="entry name" value="RT_POL"/>
    <property type="match status" value="1"/>
</dbReference>
<reference evidence="2 3" key="1">
    <citation type="journal article" date="2016" name="Sci. Rep.">
        <title>The Dendrobium catenatum Lindl. genome sequence provides insights into polysaccharide synthase, floral development and adaptive evolution.</title>
        <authorList>
            <person name="Zhang G.Q."/>
            <person name="Xu Q."/>
            <person name="Bian C."/>
            <person name="Tsai W.C."/>
            <person name="Yeh C.M."/>
            <person name="Liu K.W."/>
            <person name="Yoshida K."/>
            <person name="Zhang L.S."/>
            <person name="Chang S.B."/>
            <person name="Chen F."/>
            <person name="Shi Y."/>
            <person name="Su Y.Y."/>
            <person name="Zhang Y.Q."/>
            <person name="Chen L.J."/>
            <person name="Yin Y."/>
            <person name="Lin M."/>
            <person name="Huang H."/>
            <person name="Deng H."/>
            <person name="Wang Z.W."/>
            <person name="Zhu S.L."/>
            <person name="Zhao X."/>
            <person name="Deng C."/>
            <person name="Niu S.C."/>
            <person name="Huang J."/>
            <person name="Wang M."/>
            <person name="Liu G.H."/>
            <person name="Yang H.J."/>
            <person name="Xiao X.J."/>
            <person name="Hsiao Y.Y."/>
            <person name="Wu W.L."/>
            <person name="Chen Y.Y."/>
            <person name="Mitsuda N."/>
            <person name="Ohme-Takagi M."/>
            <person name="Luo Y.B."/>
            <person name="Van de Peer Y."/>
            <person name="Liu Z.J."/>
        </authorList>
    </citation>
    <scope>NUCLEOTIDE SEQUENCE [LARGE SCALE GENOMIC DNA]</scope>
    <source>
        <tissue evidence="2">The whole plant</tissue>
    </source>
</reference>
<sequence>MLQADDILIFSKNAAHKIALIKQIISKFCSWFGLKINCKKSVVICGKVATLKEKKRIAKMLGFRLVNELNYFGVNIVLRRSVALDF</sequence>
<evidence type="ECO:0000313" key="2">
    <source>
        <dbReference type="EMBL" id="PKU64950.1"/>
    </source>
</evidence>
<name>A0A2I0VNG6_9ASPA</name>
<reference evidence="2 3" key="2">
    <citation type="journal article" date="2017" name="Nature">
        <title>The Apostasia genome and the evolution of orchids.</title>
        <authorList>
            <person name="Zhang G.Q."/>
            <person name="Liu K.W."/>
            <person name="Li Z."/>
            <person name="Lohaus R."/>
            <person name="Hsiao Y.Y."/>
            <person name="Niu S.C."/>
            <person name="Wang J.Y."/>
            <person name="Lin Y.C."/>
            <person name="Xu Q."/>
            <person name="Chen L.J."/>
            <person name="Yoshida K."/>
            <person name="Fujiwara S."/>
            <person name="Wang Z.W."/>
            <person name="Zhang Y.Q."/>
            <person name="Mitsuda N."/>
            <person name="Wang M."/>
            <person name="Liu G.H."/>
            <person name="Pecoraro L."/>
            <person name="Huang H.X."/>
            <person name="Xiao X.J."/>
            <person name="Lin M."/>
            <person name="Wu X.Y."/>
            <person name="Wu W.L."/>
            <person name="Chen Y.Y."/>
            <person name="Chang S.B."/>
            <person name="Sakamoto S."/>
            <person name="Ohme-Takagi M."/>
            <person name="Yagi M."/>
            <person name="Zeng S.J."/>
            <person name="Shen C.Y."/>
            <person name="Yeh C.M."/>
            <person name="Luo Y.B."/>
            <person name="Tsai W.C."/>
            <person name="Van de Peer Y."/>
            <person name="Liu Z.J."/>
        </authorList>
    </citation>
    <scope>NUCLEOTIDE SEQUENCE [LARGE SCALE GENOMIC DNA]</scope>
    <source>
        <tissue evidence="2">The whole plant</tissue>
    </source>
</reference>
<dbReference type="AlphaFoldDB" id="A0A2I0VNG6"/>
<accession>A0A2I0VNG6</accession>
<organism evidence="2 3">
    <name type="scientific">Dendrobium catenatum</name>
    <dbReference type="NCBI Taxonomy" id="906689"/>
    <lineage>
        <taxon>Eukaryota</taxon>
        <taxon>Viridiplantae</taxon>
        <taxon>Streptophyta</taxon>
        <taxon>Embryophyta</taxon>
        <taxon>Tracheophyta</taxon>
        <taxon>Spermatophyta</taxon>
        <taxon>Magnoliopsida</taxon>
        <taxon>Liliopsida</taxon>
        <taxon>Asparagales</taxon>
        <taxon>Orchidaceae</taxon>
        <taxon>Epidendroideae</taxon>
        <taxon>Malaxideae</taxon>
        <taxon>Dendrobiinae</taxon>
        <taxon>Dendrobium</taxon>
    </lineage>
</organism>
<proteinExistence type="predicted"/>